<dbReference type="RefSeq" id="WP_121937828.1">
    <property type="nucleotide sequence ID" value="NZ_REFR01000010.1"/>
</dbReference>
<keyword evidence="3" id="KW-1185">Reference proteome</keyword>
<evidence type="ECO:0000256" key="1">
    <source>
        <dbReference type="SAM" id="MobiDB-lite"/>
    </source>
</evidence>
<dbReference type="OrthoDB" id="9970102at2"/>
<organism evidence="2 3">
    <name type="scientific">Eilatimonas milleporae</name>
    <dbReference type="NCBI Taxonomy" id="911205"/>
    <lineage>
        <taxon>Bacteria</taxon>
        <taxon>Pseudomonadati</taxon>
        <taxon>Pseudomonadota</taxon>
        <taxon>Alphaproteobacteria</taxon>
        <taxon>Kordiimonadales</taxon>
        <taxon>Kordiimonadaceae</taxon>
        <taxon>Eilatimonas</taxon>
    </lineage>
</organism>
<dbReference type="EMBL" id="REFR01000010">
    <property type="protein sequence ID" value="RMB08462.1"/>
    <property type="molecule type" value="Genomic_DNA"/>
</dbReference>
<dbReference type="AlphaFoldDB" id="A0A3M0CGJ4"/>
<comment type="caution">
    <text evidence="2">The sequence shown here is derived from an EMBL/GenBank/DDBJ whole genome shotgun (WGS) entry which is preliminary data.</text>
</comment>
<name>A0A3M0CGJ4_9PROT</name>
<dbReference type="InParanoid" id="A0A3M0CGJ4"/>
<dbReference type="Proteomes" id="UP000271227">
    <property type="component" value="Unassembled WGS sequence"/>
</dbReference>
<feature type="region of interest" description="Disordered" evidence="1">
    <location>
        <begin position="168"/>
        <end position="197"/>
    </location>
</feature>
<evidence type="ECO:0000313" key="3">
    <source>
        <dbReference type="Proteomes" id="UP000271227"/>
    </source>
</evidence>
<reference evidence="2 3" key="1">
    <citation type="submission" date="2018-10" db="EMBL/GenBank/DDBJ databases">
        <title>Genomic Encyclopedia of Archaeal and Bacterial Type Strains, Phase II (KMG-II): from individual species to whole genera.</title>
        <authorList>
            <person name="Goeker M."/>
        </authorList>
    </citation>
    <scope>NUCLEOTIDE SEQUENCE [LARGE SCALE GENOMIC DNA]</scope>
    <source>
        <strain evidence="2 3">DSM 25217</strain>
    </source>
</reference>
<proteinExistence type="predicted"/>
<feature type="compositionally biased region" description="Basic and acidic residues" evidence="1">
    <location>
        <begin position="168"/>
        <end position="179"/>
    </location>
</feature>
<protein>
    <submittedName>
        <fullName evidence="2">Uncharacterized protein</fullName>
    </submittedName>
</protein>
<sequence>MTRPLRSHARIDMAAPNRNDTPSTPKERSCRDLNAAEQLVLFMTRRWVGAVTAPEGSRERHDSLMAWSRAFCHAGGPAAARSWDCFLSLVAHNAPDGLTTGCRKCGRPSADERRLLAALAAYQYGDLHTGRALIRHWLQDAQARLAEHHLILFAGRLVDASFRLRPPADTDRVPDRTKDSYGQSLEGHVMPAHATLH</sequence>
<gene>
    <name evidence="2" type="ORF">BXY39_1095</name>
</gene>
<accession>A0A3M0CGJ4</accession>
<evidence type="ECO:0000313" key="2">
    <source>
        <dbReference type="EMBL" id="RMB08462.1"/>
    </source>
</evidence>
<feature type="region of interest" description="Disordered" evidence="1">
    <location>
        <begin position="1"/>
        <end position="30"/>
    </location>
</feature>